<evidence type="ECO:0000259" key="4">
    <source>
        <dbReference type="Pfam" id="PF07238"/>
    </source>
</evidence>
<name>A0A432W4J6_9GAMM</name>
<dbReference type="Pfam" id="PF07238">
    <property type="entry name" value="PilZ"/>
    <property type="match status" value="1"/>
</dbReference>
<dbReference type="Gene3D" id="2.30.110.10">
    <property type="entry name" value="Electron Transport, Fmn-binding Protein, Chain A"/>
    <property type="match status" value="1"/>
</dbReference>
<dbReference type="InterPro" id="IPR012349">
    <property type="entry name" value="Split_barrel_FMN-bd"/>
</dbReference>
<feature type="domain" description="PilZ" evidence="4">
    <location>
        <begin position="107"/>
        <end position="219"/>
    </location>
</feature>
<evidence type="ECO:0008006" key="8">
    <source>
        <dbReference type="Google" id="ProtNLM"/>
    </source>
</evidence>
<evidence type="ECO:0000256" key="1">
    <source>
        <dbReference type="ARBA" id="ARBA00022636"/>
    </source>
</evidence>
<dbReference type="Proteomes" id="UP000288293">
    <property type="component" value="Unassembled WGS sequence"/>
</dbReference>
<evidence type="ECO:0000256" key="2">
    <source>
        <dbReference type="ARBA" id="ARBA00022741"/>
    </source>
</evidence>
<dbReference type="InterPro" id="IPR009875">
    <property type="entry name" value="PilZ_domain"/>
</dbReference>
<keyword evidence="1" id="KW-0973">c-di-GMP</keyword>
<protein>
    <recommendedName>
        <fullName evidence="8">PilZ domain-containing protein</fullName>
    </recommendedName>
</protein>
<dbReference type="SUPFAM" id="SSF141371">
    <property type="entry name" value="PilZ domain-like"/>
    <property type="match status" value="1"/>
</dbReference>
<dbReference type="OrthoDB" id="6399404at2"/>
<evidence type="ECO:0000256" key="3">
    <source>
        <dbReference type="ARBA" id="ARBA00023143"/>
    </source>
</evidence>
<feature type="domain" description="Type III secretion system flagellar brake protein YcgR PilZN" evidence="5">
    <location>
        <begin position="14"/>
        <end position="98"/>
    </location>
</feature>
<comment type="caution">
    <text evidence="6">The sequence shown here is derived from an EMBL/GenBank/DDBJ whole genome shotgun (WGS) entry which is preliminary data.</text>
</comment>
<organism evidence="6 7">
    <name type="scientific">Aliidiomarina minuta</name>
    <dbReference type="NCBI Taxonomy" id="880057"/>
    <lineage>
        <taxon>Bacteria</taxon>
        <taxon>Pseudomonadati</taxon>
        <taxon>Pseudomonadota</taxon>
        <taxon>Gammaproteobacteria</taxon>
        <taxon>Alteromonadales</taxon>
        <taxon>Idiomarinaceae</taxon>
        <taxon>Aliidiomarina</taxon>
    </lineage>
</organism>
<dbReference type="GO" id="GO:0035438">
    <property type="term" value="F:cyclic-di-GMP binding"/>
    <property type="evidence" value="ECO:0007669"/>
    <property type="project" value="InterPro"/>
</dbReference>
<keyword evidence="2" id="KW-0547">Nucleotide-binding</keyword>
<dbReference type="InterPro" id="IPR009926">
    <property type="entry name" value="T3SS_YcgR_PilZN"/>
</dbReference>
<gene>
    <name evidence="6" type="ORF">CWE09_10650</name>
</gene>
<keyword evidence="7" id="KW-1185">Reference proteome</keyword>
<evidence type="ECO:0000313" key="6">
    <source>
        <dbReference type="EMBL" id="RUO24327.1"/>
    </source>
</evidence>
<evidence type="ECO:0000259" key="5">
    <source>
        <dbReference type="Pfam" id="PF12945"/>
    </source>
</evidence>
<dbReference type="RefSeq" id="WP_126804030.1">
    <property type="nucleotide sequence ID" value="NZ_PIPL01000002.1"/>
</dbReference>
<proteinExistence type="predicted"/>
<reference evidence="6 7" key="1">
    <citation type="journal article" date="2011" name="Front. Microbiol.">
        <title>Genomic signatures of strain selection and enhancement in Bacillus atrophaeus var. globigii, a historical biowarfare simulant.</title>
        <authorList>
            <person name="Gibbons H.S."/>
            <person name="Broomall S.M."/>
            <person name="McNew L.A."/>
            <person name="Daligault H."/>
            <person name="Chapman C."/>
            <person name="Bruce D."/>
            <person name="Karavis M."/>
            <person name="Krepps M."/>
            <person name="McGregor P.A."/>
            <person name="Hong C."/>
            <person name="Park K.H."/>
            <person name="Akmal A."/>
            <person name="Feldman A."/>
            <person name="Lin J.S."/>
            <person name="Chang W.E."/>
            <person name="Higgs B.W."/>
            <person name="Demirev P."/>
            <person name="Lindquist J."/>
            <person name="Liem A."/>
            <person name="Fochler E."/>
            <person name="Read T.D."/>
            <person name="Tapia R."/>
            <person name="Johnson S."/>
            <person name="Bishop-Lilly K.A."/>
            <person name="Detter C."/>
            <person name="Han C."/>
            <person name="Sozhamannan S."/>
            <person name="Rosenzweig C.N."/>
            <person name="Skowronski E.W."/>
        </authorList>
    </citation>
    <scope>NUCLEOTIDE SEQUENCE [LARGE SCALE GENOMIC DNA]</scope>
    <source>
        <strain evidence="6 7">MLST1</strain>
    </source>
</reference>
<dbReference type="Pfam" id="PF12945">
    <property type="entry name" value="PilZNR"/>
    <property type="match status" value="1"/>
</dbReference>
<evidence type="ECO:0000313" key="7">
    <source>
        <dbReference type="Proteomes" id="UP000288293"/>
    </source>
</evidence>
<dbReference type="AlphaFoldDB" id="A0A432W4J6"/>
<sequence length="235" mass="26668">MSNPSLSSVMKTLPVDIEIKFGTSNQRVRGTWVGQREGEYLIIEFPRKYNWSELQDWFNNSIGLVMRGVLDHGQVYAATGRVLGTTSRPYRTLYMSYPDTFEERSLRKVPRVEVELDASLCFTDEVAKPIGLDPDFKALTGRVTDLSKTGIAFETTMTLPCPQSSLMNQLIELSIKDEGKELVNVLSEVRSCRLLGEKRALIGLALDKRNREYQNSLSTLILHSKTIKSVWKEDK</sequence>
<keyword evidence="3" id="KW-0975">Bacterial flagellum</keyword>
<accession>A0A432W4J6</accession>
<dbReference type="EMBL" id="PIPL01000002">
    <property type="protein sequence ID" value="RUO24327.1"/>
    <property type="molecule type" value="Genomic_DNA"/>
</dbReference>